<dbReference type="SUPFAM" id="SSF53474">
    <property type="entry name" value="alpha/beta-Hydrolases"/>
    <property type="match status" value="1"/>
</dbReference>
<organism evidence="2 3">
    <name type="scientific">Pseudomaricurvus hydrocarbonicus</name>
    <dbReference type="NCBI Taxonomy" id="1470433"/>
    <lineage>
        <taxon>Bacteria</taxon>
        <taxon>Pseudomonadati</taxon>
        <taxon>Pseudomonadota</taxon>
        <taxon>Gammaproteobacteria</taxon>
        <taxon>Cellvibrionales</taxon>
        <taxon>Cellvibrionaceae</taxon>
        <taxon>Pseudomaricurvus</taxon>
    </lineage>
</organism>
<dbReference type="PANTHER" id="PTHR43037">
    <property type="entry name" value="UNNAMED PRODUCT-RELATED"/>
    <property type="match status" value="1"/>
</dbReference>
<dbReference type="Proteomes" id="UP000787472">
    <property type="component" value="Unassembled WGS sequence"/>
</dbReference>
<dbReference type="InterPro" id="IPR050955">
    <property type="entry name" value="Plant_Biomass_Hydrol_Est"/>
</dbReference>
<evidence type="ECO:0000313" key="2">
    <source>
        <dbReference type="EMBL" id="NHO66514.1"/>
    </source>
</evidence>
<evidence type="ECO:0008006" key="4">
    <source>
        <dbReference type="Google" id="ProtNLM"/>
    </source>
</evidence>
<proteinExistence type="predicted"/>
<comment type="caution">
    <text evidence="2">The sequence shown here is derived from an EMBL/GenBank/DDBJ whole genome shotgun (WGS) entry which is preliminary data.</text>
</comment>
<dbReference type="InterPro" id="IPR029058">
    <property type="entry name" value="AB_hydrolase_fold"/>
</dbReference>
<accession>A0A9E5JWE5</accession>
<dbReference type="PANTHER" id="PTHR43037:SF1">
    <property type="entry name" value="BLL1128 PROTEIN"/>
    <property type="match status" value="1"/>
</dbReference>
<sequence length="321" mass="35561">MVKWVAVVLVSLVLVGAGLYGYYIHSYSRVEPPSAGVLKRDSLTVDGLERTFSYYLPNHLGARPALVFVLHGSQGRGEDIRWQTAFGFERLAETENFIAVYPNGFEHHWNDCRASASYSANTQNINDPAFFTAMVSYFSELYDIDEQRVFATGLSNGGHMAYRLAMEIPDRIRAVAPIAANLPVPENNDCRASGQPVSVAVFNGTNDPINPYDGGLVEIMGDSSRGEVLSSDDTVAYWRHLAEAPAHPTKRWQVMRGNTNEVAADVREWSSGDTSLRLYQLFNSGHVVPSAQVHYGRLFGGNMPDIEAADEIWGFFRQASE</sequence>
<dbReference type="EMBL" id="JAAONZ010000010">
    <property type="protein sequence ID" value="NHO66514.1"/>
    <property type="molecule type" value="Genomic_DNA"/>
</dbReference>
<dbReference type="RefSeq" id="WP_167187505.1">
    <property type="nucleotide sequence ID" value="NZ_JAAONZ010000010.1"/>
</dbReference>
<keyword evidence="1" id="KW-0732">Signal</keyword>
<gene>
    <name evidence="2" type="ORF">G8770_13275</name>
</gene>
<name>A0A9E5JWE5_9GAMM</name>
<evidence type="ECO:0000256" key="1">
    <source>
        <dbReference type="ARBA" id="ARBA00022729"/>
    </source>
</evidence>
<dbReference type="Gene3D" id="3.40.50.1820">
    <property type="entry name" value="alpha/beta hydrolase"/>
    <property type="match status" value="1"/>
</dbReference>
<keyword evidence="3" id="KW-1185">Reference proteome</keyword>
<dbReference type="AlphaFoldDB" id="A0A9E5JWE5"/>
<reference evidence="2" key="1">
    <citation type="submission" date="2020-03" db="EMBL/GenBank/DDBJ databases">
        <authorList>
            <person name="Guo F."/>
        </authorList>
    </citation>
    <scope>NUCLEOTIDE SEQUENCE</scope>
    <source>
        <strain evidence="2">JCM 30134</strain>
    </source>
</reference>
<evidence type="ECO:0000313" key="3">
    <source>
        <dbReference type="Proteomes" id="UP000787472"/>
    </source>
</evidence>
<protein>
    <recommendedName>
        <fullName evidence="4">Polyhydroxybutyrate depolymerase</fullName>
    </recommendedName>
</protein>